<proteinExistence type="predicted"/>
<evidence type="ECO:0000313" key="2">
    <source>
        <dbReference type="Proteomes" id="UP001251528"/>
    </source>
</evidence>
<gene>
    <name evidence="1" type="ORF">QQS21_001787</name>
</gene>
<name>A0AAJ0G397_9HYPO</name>
<protein>
    <submittedName>
        <fullName evidence="1">Uncharacterized protein</fullName>
    </submittedName>
</protein>
<dbReference type="AlphaFoldDB" id="A0AAJ0G397"/>
<organism evidence="1 2">
    <name type="scientific">Conoideocrella luteorostrata</name>
    <dbReference type="NCBI Taxonomy" id="1105319"/>
    <lineage>
        <taxon>Eukaryota</taxon>
        <taxon>Fungi</taxon>
        <taxon>Dikarya</taxon>
        <taxon>Ascomycota</taxon>
        <taxon>Pezizomycotina</taxon>
        <taxon>Sordariomycetes</taxon>
        <taxon>Hypocreomycetidae</taxon>
        <taxon>Hypocreales</taxon>
        <taxon>Clavicipitaceae</taxon>
        <taxon>Conoideocrella</taxon>
    </lineage>
</organism>
<accession>A0AAJ0G397</accession>
<dbReference type="EMBL" id="JASWJB010000019">
    <property type="protein sequence ID" value="KAK2612211.1"/>
    <property type="molecule type" value="Genomic_DNA"/>
</dbReference>
<reference evidence="1" key="1">
    <citation type="submission" date="2023-06" db="EMBL/GenBank/DDBJ databases">
        <title>Conoideocrella luteorostrata (Hypocreales: Clavicipitaceae), a potential biocontrol fungus for elongate hemlock scale in United States Christmas tree production areas.</title>
        <authorList>
            <person name="Barrett H."/>
            <person name="Lovett B."/>
            <person name="Macias A.M."/>
            <person name="Stajich J.E."/>
            <person name="Kasson M.T."/>
        </authorList>
    </citation>
    <scope>NUCLEOTIDE SEQUENCE</scope>
    <source>
        <strain evidence="1">ARSEF 14590</strain>
    </source>
</reference>
<evidence type="ECO:0000313" key="1">
    <source>
        <dbReference type="EMBL" id="KAK2612211.1"/>
    </source>
</evidence>
<comment type="caution">
    <text evidence="1">The sequence shown here is derived from an EMBL/GenBank/DDBJ whole genome shotgun (WGS) entry which is preliminary data.</text>
</comment>
<dbReference type="Proteomes" id="UP001251528">
    <property type="component" value="Unassembled WGS sequence"/>
</dbReference>
<sequence>MASSLRSCCRVWRIPQRNMQRNMTSSPLHRRHRSLSTALLSAAQITSINSSIQHIKSFQTDTTPLRSRRATPSEHPQTDFNELNMLGAMPTPSTSVDVCMYDGFGLNSGITITGGKGALLVNGEAFSWTPWVAKGSLELANKRGQFELPREAFGLFDLLWPRPGTFSALSYL</sequence>
<keyword evidence="2" id="KW-1185">Reference proteome</keyword>